<evidence type="ECO:0000313" key="3">
    <source>
        <dbReference type="Proteomes" id="UP000821853"/>
    </source>
</evidence>
<keyword evidence="3" id="KW-1185">Reference proteome</keyword>
<organism evidence="2 3">
    <name type="scientific">Haemaphysalis longicornis</name>
    <name type="common">Bush tick</name>
    <dbReference type="NCBI Taxonomy" id="44386"/>
    <lineage>
        <taxon>Eukaryota</taxon>
        <taxon>Metazoa</taxon>
        <taxon>Ecdysozoa</taxon>
        <taxon>Arthropoda</taxon>
        <taxon>Chelicerata</taxon>
        <taxon>Arachnida</taxon>
        <taxon>Acari</taxon>
        <taxon>Parasitiformes</taxon>
        <taxon>Ixodida</taxon>
        <taxon>Ixodoidea</taxon>
        <taxon>Ixodidae</taxon>
        <taxon>Haemaphysalinae</taxon>
        <taxon>Haemaphysalis</taxon>
    </lineage>
</organism>
<dbReference type="Proteomes" id="UP000821853">
    <property type="component" value="Chromosome 3"/>
</dbReference>
<comment type="caution">
    <text evidence="2">The sequence shown here is derived from an EMBL/GenBank/DDBJ whole genome shotgun (WGS) entry which is preliminary data.</text>
</comment>
<evidence type="ECO:0000256" key="1">
    <source>
        <dbReference type="SAM" id="MobiDB-lite"/>
    </source>
</evidence>
<evidence type="ECO:0000313" key="2">
    <source>
        <dbReference type="EMBL" id="KAH9371082.1"/>
    </source>
</evidence>
<sequence length="101" mass="11374">MDFDPNSGRAMPAPGPWQQILRDLHARKQPPATPAARRRTPPRSVPRPQLPDADYKIIYRPQARFRVASWSDCQVSQGIQQASHIPEAAFYARVTIQTQAA</sequence>
<dbReference type="EMBL" id="JABSTR010000005">
    <property type="protein sequence ID" value="KAH9371082.1"/>
    <property type="molecule type" value="Genomic_DNA"/>
</dbReference>
<dbReference type="VEuPathDB" id="VectorBase:HLOH_055222"/>
<name>A0A9J6G6L4_HAELO</name>
<dbReference type="AlphaFoldDB" id="A0A9J6G6L4"/>
<protein>
    <submittedName>
        <fullName evidence="2">Uncharacterized protein</fullName>
    </submittedName>
</protein>
<proteinExistence type="predicted"/>
<reference evidence="2 3" key="1">
    <citation type="journal article" date="2020" name="Cell">
        <title>Large-Scale Comparative Analyses of Tick Genomes Elucidate Their Genetic Diversity and Vector Capacities.</title>
        <authorList>
            <consortium name="Tick Genome and Microbiome Consortium (TIGMIC)"/>
            <person name="Jia N."/>
            <person name="Wang J."/>
            <person name="Shi W."/>
            <person name="Du L."/>
            <person name="Sun Y."/>
            <person name="Zhan W."/>
            <person name="Jiang J.F."/>
            <person name="Wang Q."/>
            <person name="Zhang B."/>
            <person name="Ji P."/>
            <person name="Bell-Sakyi L."/>
            <person name="Cui X.M."/>
            <person name="Yuan T.T."/>
            <person name="Jiang B.G."/>
            <person name="Yang W.F."/>
            <person name="Lam T.T."/>
            <person name="Chang Q.C."/>
            <person name="Ding S.J."/>
            <person name="Wang X.J."/>
            <person name="Zhu J.G."/>
            <person name="Ruan X.D."/>
            <person name="Zhao L."/>
            <person name="Wei J.T."/>
            <person name="Ye R.Z."/>
            <person name="Que T.C."/>
            <person name="Du C.H."/>
            <person name="Zhou Y.H."/>
            <person name="Cheng J.X."/>
            <person name="Dai P.F."/>
            <person name="Guo W.B."/>
            <person name="Han X.H."/>
            <person name="Huang E.J."/>
            <person name="Li L.F."/>
            <person name="Wei W."/>
            <person name="Gao Y.C."/>
            <person name="Liu J.Z."/>
            <person name="Shao H.Z."/>
            <person name="Wang X."/>
            <person name="Wang C.C."/>
            <person name="Yang T.C."/>
            <person name="Huo Q.B."/>
            <person name="Li W."/>
            <person name="Chen H.Y."/>
            <person name="Chen S.E."/>
            <person name="Zhou L.G."/>
            <person name="Ni X.B."/>
            <person name="Tian J.H."/>
            <person name="Sheng Y."/>
            <person name="Liu T."/>
            <person name="Pan Y.S."/>
            <person name="Xia L.Y."/>
            <person name="Li J."/>
            <person name="Zhao F."/>
            <person name="Cao W.C."/>
        </authorList>
    </citation>
    <scope>NUCLEOTIDE SEQUENCE [LARGE SCALE GENOMIC DNA]</scope>
    <source>
        <strain evidence="2">HaeL-2018</strain>
    </source>
</reference>
<gene>
    <name evidence="2" type="ORF">HPB48_015684</name>
</gene>
<feature type="region of interest" description="Disordered" evidence="1">
    <location>
        <begin position="24"/>
        <end position="52"/>
    </location>
</feature>
<accession>A0A9J6G6L4</accession>